<protein>
    <submittedName>
        <fullName evidence="2">Uncharacterized protein</fullName>
    </submittedName>
</protein>
<evidence type="ECO:0000313" key="2">
    <source>
        <dbReference type="EMBL" id="CAI5443367.1"/>
    </source>
</evidence>
<feature type="compositionally biased region" description="Low complexity" evidence="1">
    <location>
        <begin position="200"/>
        <end position="210"/>
    </location>
</feature>
<proteinExistence type="predicted"/>
<keyword evidence="3" id="KW-1185">Reference proteome</keyword>
<gene>
    <name evidence="2" type="ORF">CAMP_LOCUS6004</name>
</gene>
<accession>A0A9P1IHM5</accession>
<feature type="region of interest" description="Disordered" evidence="1">
    <location>
        <begin position="200"/>
        <end position="225"/>
    </location>
</feature>
<organism evidence="2 3">
    <name type="scientific">Caenorhabditis angaria</name>
    <dbReference type="NCBI Taxonomy" id="860376"/>
    <lineage>
        <taxon>Eukaryota</taxon>
        <taxon>Metazoa</taxon>
        <taxon>Ecdysozoa</taxon>
        <taxon>Nematoda</taxon>
        <taxon>Chromadorea</taxon>
        <taxon>Rhabditida</taxon>
        <taxon>Rhabditina</taxon>
        <taxon>Rhabditomorpha</taxon>
        <taxon>Rhabditoidea</taxon>
        <taxon>Rhabditidae</taxon>
        <taxon>Peloderinae</taxon>
        <taxon>Caenorhabditis</taxon>
    </lineage>
</organism>
<sequence length="404" mass="47235">MPLICVRQDVDGEKRKFYIDTSNNENRYDNVDEFKKTIKFTEGSMEFYDPQNEKDELGKLNVLIMNNNNIAIEIEKPCEQNDISDEKLSKEPTELWEEIKAEIGKQEKNMKAWDKGKGPSKKTAIDFMTGATYASLLRLNTFILSKLKNSFIHRFSQTLMFFKIVAVICQYFSPQIEPEEFISMCEIVLHDLKTDMKSVNQSSKKSVNQSPRLCSIEPTNPKENKDQKCSEEKLFIKYKNTTYNIQVLDDYINIMKGQLKAIEENRKTRDGIKFEDDFKTPDSLKTTSKLLKFEDDFKTLYHYRIHVNSETHITTYLEKYVDELMKSENLMVISPKPYNPIHFKETYAHKDGRYLIIEKIQKNTAKISTAYKNSNFYSNHPTSYLVTTHDSTDENKLNDNVESS</sequence>
<dbReference type="EMBL" id="CANHGI010000002">
    <property type="protein sequence ID" value="CAI5443367.1"/>
    <property type="molecule type" value="Genomic_DNA"/>
</dbReference>
<evidence type="ECO:0000313" key="3">
    <source>
        <dbReference type="Proteomes" id="UP001152747"/>
    </source>
</evidence>
<comment type="caution">
    <text evidence="2">The sequence shown here is derived from an EMBL/GenBank/DDBJ whole genome shotgun (WGS) entry which is preliminary data.</text>
</comment>
<dbReference type="AlphaFoldDB" id="A0A9P1IHM5"/>
<dbReference type="Proteomes" id="UP001152747">
    <property type="component" value="Unassembled WGS sequence"/>
</dbReference>
<name>A0A9P1IHM5_9PELO</name>
<evidence type="ECO:0000256" key="1">
    <source>
        <dbReference type="SAM" id="MobiDB-lite"/>
    </source>
</evidence>
<reference evidence="2" key="1">
    <citation type="submission" date="2022-11" db="EMBL/GenBank/DDBJ databases">
        <authorList>
            <person name="Kikuchi T."/>
        </authorList>
    </citation>
    <scope>NUCLEOTIDE SEQUENCE</scope>
    <source>
        <strain evidence="2">PS1010</strain>
    </source>
</reference>